<organism evidence="1 2">
    <name type="scientific">Clitoria ternatea</name>
    <name type="common">Butterfly pea</name>
    <dbReference type="NCBI Taxonomy" id="43366"/>
    <lineage>
        <taxon>Eukaryota</taxon>
        <taxon>Viridiplantae</taxon>
        <taxon>Streptophyta</taxon>
        <taxon>Embryophyta</taxon>
        <taxon>Tracheophyta</taxon>
        <taxon>Spermatophyta</taxon>
        <taxon>Magnoliopsida</taxon>
        <taxon>eudicotyledons</taxon>
        <taxon>Gunneridae</taxon>
        <taxon>Pentapetalae</taxon>
        <taxon>rosids</taxon>
        <taxon>fabids</taxon>
        <taxon>Fabales</taxon>
        <taxon>Fabaceae</taxon>
        <taxon>Papilionoideae</taxon>
        <taxon>50 kb inversion clade</taxon>
        <taxon>NPAAA clade</taxon>
        <taxon>indigoferoid/millettioid clade</taxon>
        <taxon>Phaseoleae</taxon>
        <taxon>Clitoria</taxon>
    </lineage>
</organism>
<keyword evidence="2" id="KW-1185">Reference proteome</keyword>
<dbReference type="AlphaFoldDB" id="A0AAN9IJE3"/>
<sequence>MRKKVRPNPFTHMTTFKTITMEKDLKNEIKSDLKLFLKTHRFDRWLDYTWKQSFLLYCSFVTRKSSFDAMVNFLQYAVYNMNLSKVHGGSDLKFLLIEVTDNTSSNVLCMIEYYST</sequence>
<name>A0AAN9IJE3_CLITE</name>
<dbReference type="Proteomes" id="UP001359559">
    <property type="component" value="Unassembled WGS sequence"/>
</dbReference>
<proteinExistence type="predicted"/>
<evidence type="ECO:0000313" key="1">
    <source>
        <dbReference type="EMBL" id="KAK7279610.1"/>
    </source>
</evidence>
<comment type="caution">
    <text evidence="1">The sequence shown here is derived from an EMBL/GenBank/DDBJ whole genome shotgun (WGS) entry which is preliminary data.</text>
</comment>
<dbReference type="PANTHER" id="PTHR23070">
    <property type="entry name" value="BCS1 AAA-TYPE ATPASE"/>
    <property type="match status" value="1"/>
</dbReference>
<reference evidence="1 2" key="1">
    <citation type="submission" date="2024-01" db="EMBL/GenBank/DDBJ databases">
        <title>The genomes of 5 underutilized Papilionoideae crops provide insights into root nodulation and disease resistance.</title>
        <authorList>
            <person name="Yuan L."/>
        </authorList>
    </citation>
    <scope>NUCLEOTIDE SEQUENCE [LARGE SCALE GENOMIC DNA]</scope>
    <source>
        <strain evidence="1">LY-2023</strain>
        <tissue evidence="1">Leaf</tissue>
    </source>
</reference>
<dbReference type="InterPro" id="IPR050747">
    <property type="entry name" value="Mitochondrial_chaperone_BCS1"/>
</dbReference>
<dbReference type="EMBL" id="JAYKXN010000006">
    <property type="protein sequence ID" value="KAK7279610.1"/>
    <property type="molecule type" value="Genomic_DNA"/>
</dbReference>
<evidence type="ECO:0000313" key="2">
    <source>
        <dbReference type="Proteomes" id="UP001359559"/>
    </source>
</evidence>
<gene>
    <name evidence="1" type="ORF">RJT34_24665</name>
</gene>
<protein>
    <submittedName>
        <fullName evidence="1">Uncharacterized protein</fullName>
    </submittedName>
</protein>
<accession>A0AAN9IJE3</accession>